<dbReference type="Gene3D" id="1.10.540.10">
    <property type="entry name" value="Acyl-CoA dehydrogenase/oxidase, N-terminal domain"/>
    <property type="match status" value="1"/>
</dbReference>
<keyword evidence="10" id="KW-1185">Reference proteome</keyword>
<dbReference type="EMBL" id="CADIKR010000008">
    <property type="protein sequence ID" value="CAB3910864.1"/>
    <property type="molecule type" value="Genomic_DNA"/>
</dbReference>
<evidence type="ECO:0000313" key="10">
    <source>
        <dbReference type="Proteomes" id="UP000507140"/>
    </source>
</evidence>
<dbReference type="InterPro" id="IPR013786">
    <property type="entry name" value="AcylCoA_DH/ox_N"/>
</dbReference>
<dbReference type="InterPro" id="IPR009075">
    <property type="entry name" value="AcylCo_DH/oxidase_C"/>
</dbReference>
<dbReference type="Pfam" id="PF02771">
    <property type="entry name" value="Acyl-CoA_dh_N"/>
    <property type="match status" value="1"/>
</dbReference>
<evidence type="ECO:0000259" key="6">
    <source>
        <dbReference type="Pfam" id="PF00441"/>
    </source>
</evidence>
<comment type="cofactor">
    <cofactor evidence="1">
        <name>FAD</name>
        <dbReference type="ChEBI" id="CHEBI:57692"/>
    </cofactor>
</comment>
<gene>
    <name evidence="9" type="primary">pltE</name>
    <name evidence="9" type="ORF">LMG3415_04962</name>
</gene>
<dbReference type="SUPFAM" id="SSF56645">
    <property type="entry name" value="Acyl-CoA dehydrogenase NM domain-like"/>
    <property type="match status" value="1"/>
</dbReference>
<dbReference type="InterPro" id="IPR036250">
    <property type="entry name" value="AcylCo_DH-like_C"/>
</dbReference>
<protein>
    <submittedName>
        <fullName evidence="9">L-prolyl-[peptidyl-carrier protein] dehydrogenase</fullName>
        <ecNumber evidence="9">1.3.8.14</ecNumber>
    </submittedName>
</protein>
<name>A0ABM8LJT7_9BURK</name>
<dbReference type="InterPro" id="IPR046373">
    <property type="entry name" value="Acyl-CoA_Oxase/DH_mid-dom_sf"/>
</dbReference>
<dbReference type="GO" id="GO:0016491">
    <property type="term" value="F:oxidoreductase activity"/>
    <property type="evidence" value="ECO:0007669"/>
    <property type="project" value="UniProtKB-KW"/>
</dbReference>
<feature type="domain" description="Acyl-CoA oxidase/dehydrogenase middle" evidence="7">
    <location>
        <begin position="133"/>
        <end position="206"/>
    </location>
</feature>
<dbReference type="EC" id="1.3.8.14" evidence="9"/>
<feature type="domain" description="Acyl-CoA dehydrogenase/oxidase C-terminal" evidence="6">
    <location>
        <begin position="218"/>
        <end position="363"/>
    </location>
</feature>
<evidence type="ECO:0000256" key="4">
    <source>
        <dbReference type="ARBA" id="ARBA00022827"/>
    </source>
</evidence>
<dbReference type="InterPro" id="IPR037069">
    <property type="entry name" value="AcylCoA_DH/ox_N_sf"/>
</dbReference>
<accession>A0ABM8LJT7</accession>
<sequence>MDFELTDEQRMLADSLRRYLQEQYTFERRRRIAREGGGFDRAAWSALADMGVLGLGIDGEYGGFGEGPASLAVVQHELGRALVLEPVTACAVMAAAVIGRHASAAQKARLLPAIAQGSCIVTPAWLEQGGQAQTRAHRSAEGYVLSGRKTLVWHGGQADALLVTVIVEQDDEPSMFLVERAAAGVTTNAYATLDGMSAADLILDNVAVPFDSRIGDEGAGREALQDGLDYGVAALCAEAAGAMERLIEITAEYLRTRQQFGRPLGAFQALQHRMADMVMQKELAISMAYVAAQALGEDDAAGRDRKLAAAKFMMAKAAQFVGREAVQLHGGMGMTDELMVGDYFKRLTSLTVLLGNGDHHLARYAALLEA</sequence>
<feature type="domain" description="Acyl-CoA dehydrogenase/oxidase N-terminal" evidence="8">
    <location>
        <begin position="6"/>
        <end position="117"/>
    </location>
</feature>
<dbReference type="Pfam" id="PF02770">
    <property type="entry name" value="Acyl-CoA_dh_M"/>
    <property type="match status" value="1"/>
</dbReference>
<proteinExistence type="inferred from homology"/>
<reference evidence="9 10" key="1">
    <citation type="submission" date="2020-04" db="EMBL/GenBank/DDBJ databases">
        <authorList>
            <person name="De Canck E."/>
        </authorList>
    </citation>
    <scope>NUCLEOTIDE SEQUENCE [LARGE SCALE GENOMIC DNA]</scope>
    <source>
        <strain evidence="9 10">LMG 3415</strain>
    </source>
</reference>
<dbReference type="Pfam" id="PF00441">
    <property type="entry name" value="Acyl-CoA_dh_1"/>
    <property type="match status" value="1"/>
</dbReference>
<comment type="caution">
    <text evidence="9">The sequence shown here is derived from an EMBL/GenBank/DDBJ whole genome shotgun (WGS) entry which is preliminary data.</text>
</comment>
<dbReference type="PANTHER" id="PTHR43884">
    <property type="entry name" value="ACYL-COA DEHYDROGENASE"/>
    <property type="match status" value="1"/>
</dbReference>
<evidence type="ECO:0000313" key="9">
    <source>
        <dbReference type="EMBL" id="CAB3910864.1"/>
    </source>
</evidence>
<keyword evidence="5 9" id="KW-0560">Oxidoreductase</keyword>
<dbReference type="InterPro" id="IPR006091">
    <property type="entry name" value="Acyl-CoA_Oxase/DH_mid-dom"/>
</dbReference>
<dbReference type="Proteomes" id="UP000507140">
    <property type="component" value="Unassembled WGS sequence"/>
</dbReference>
<evidence type="ECO:0000256" key="2">
    <source>
        <dbReference type="ARBA" id="ARBA00009347"/>
    </source>
</evidence>
<dbReference type="SUPFAM" id="SSF47203">
    <property type="entry name" value="Acyl-CoA dehydrogenase C-terminal domain-like"/>
    <property type="match status" value="1"/>
</dbReference>
<dbReference type="Gene3D" id="2.40.110.10">
    <property type="entry name" value="Butyryl-CoA Dehydrogenase, subunit A, domain 2"/>
    <property type="match status" value="1"/>
</dbReference>
<dbReference type="CDD" id="cd00567">
    <property type="entry name" value="ACAD"/>
    <property type="match status" value="1"/>
</dbReference>
<keyword evidence="4" id="KW-0274">FAD</keyword>
<evidence type="ECO:0000256" key="1">
    <source>
        <dbReference type="ARBA" id="ARBA00001974"/>
    </source>
</evidence>
<dbReference type="InterPro" id="IPR009100">
    <property type="entry name" value="AcylCoA_DH/oxidase_NM_dom_sf"/>
</dbReference>
<keyword evidence="3" id="KW-0285">Flavoprotein</keyword>
<evidence type="ECO:0000259" key="8">
    <source>
        <dbReference type="Pfam" id="PF02771"/>
    </source>
</evidence>
<evidence type="ECO:0000256" key="3">
    <source>
        <dbReference type="ARBA" id="ARBA00022630"/>
    </source>
</evidence>
<dbReference type="Gene3D" id="1.20.140.10">
    <property type="entry name" value="Butyryl-CoA Dehydrogenase, subunit A, domain 3"/>
    <property type="match status" value="1"/>
</dbReference>
<comment type="similarity">
    <text evidence="2">Belongs to the acyl-CoA dehydrogenase family.</text>
</comment>
<evidence type="ECO:0000256" key="5">
    <source>
        <dbReference type="ARBA" id="ARBA00023002"/>
    </source>
</evidence>
<evidence type="ECO:0000259" key="7">
    <source>
        <dbReference type="Pfam" id="PF02770"/>
    </source>
</evidence>
<organism evidence="9 10">
    <name type="scientific">Achromobacter mucicolens</name>
    <dbReference type="NCBI Taxonomy" id="1389922"/>
    <lineage>
        <taxon>Bacteria</taxon>
        <taxon>Pseudomonadati</taxon>
        <taxon>Pseudomonadota</taxon>
        <taxon>Betaproteobacteria</taxon>
        <taxon>Burkholderiales</taxon>
        <taxon>Alcaligenaceae</taxon>
        <taxon>Achromobacter</taxon>
    </lineage>
</organism>
<dbReference type="RefSeq" id="WP_013397175.1">
    <property type="nucleotide sequence ID" value="NZ_CADIKR010000008.1"/>
</dbReference>
<dbReference type="PANTHER" id="PTHR43884:SF20">
    <property type="entry name" value="ACYL-COA DEHYDROGENASE FADE28"/>
    <property type="match status" value="1"/>
</dbReference>